<organism evidence="1 2">
    <name type="scientific">Streptomyces antibioticus</name>
    <dbReference type="NCBI Taxonomy" id="1890"/>
    <lineage>
        <taxon>Bacteria</taxon>
        <taxon>Bacillati</taxon>
        <taxon>Actinomycetota</taxon>
        <taxon>Actinomycetes</taxon>
        <taxon>Kitasatosporales</taxon>
        <taxon>Streptomycetaceae</taxon>
        <taxon>Streptomyces</taxon>
    </lineage>
</organism>
<accession>A0ABX3LRK7</accession>
<evidence type="ECO:0000313" key="1">
    <source>
        <dbReference type="EMBL" id="OOQ53106.1"/>
    </source>
</evidence>
<dbReference type="Proteomes" id="UP000190306">
    <property type="component" value="Chromosome"/>
</dbReference>
<evidence type="ECO:0000313" key="2">
    <source>
        <dbReference type="Proteomes" id="UP000190306"/>
    </source>
</evidence>
<reference evidence="1 2" key="1">
    <citation type="submission" date="2015-07" db="EMBL/GenBank/DDBJ databases">
        <title>Draft Genome Sequence of Streptomyces antibioticus, IMRU 3720 reveals insights in the evolution of actinomycin biosynthetic gene clusters in Streptomyces.</title>
        <authorList>
            <person name="Crnovcic I."/>
            <person name="Ruckert C."/>
            <person name="Kalinowksi J."/>
            <person name="Keller U."/>
        </authorList>
    </citation>
    <scope>NUCLEOTIDE SEQUENCE [LARGE SCALE GENOMIC DNA]</scope>
    <source>
        <strain evidence="1 2">DSM 41481</strain>
    </source>
</reference>
<gene>
    <name evidence="1" type="ORF">AFM16_12255</name>
</gene>
<name>A0ABX3LRK7_STRAT</name>
<sequence length="63" mass="7001">MQRRSGTWRKTFVVSSVAANSAASVRCSMFQSVRNARTILRMWRGVCSPIVSVMRYCVATGDA</sequence>
<proteinExistence type="predicted"/>
<evidence type="ECO:0008006" key="3">
    <source>
        <dbReference type="Google" id="ProtNLM"/>
    </source>
</evidence>
<keyword evidence="2" id="KW-1185">Reference proteome</keyword>
<dbReference type="EMBL" id="LHQL01000007">
    <property type="protein sequence ID" value="OOQ53106.1"/>
    <property type="molecule type" value="Genomic_DNA"/>
</dbReference>
<comment type="caution">
    <text evidence="1">The sequence shown here is derived from an EMBL/GenBank/DDBJ whole genome shotgun (WGS) entry which is preliminary data.</text>
</comment>
<protein>
    <recommendedName>
        <fullName evidence="3">Secreted protein</fullName>
    </recommendedName>
</protein>